<organism evidence="1 2">
    <name type="scientific">Colocasia esculenta</name>
    <name type="common">Wild taro</name>
    <name type="synonym">Arum esculentum</name>
    <dbReference type="NCBI Taxonomy" id="4460"/>
    <lineage>
        <taxon>Eukaryota</taxon>
        <taxon>Viridiplantae</taxon>
        <taxon>Streptophyta</taxon>
        <taxon>Embryophyta</taxon>
        <taxon>Tracheophyta</taxon>
        <taxon>Spermatophyta</taxon>
        <taxon>Magnoliopsida</taxon>
        <taxon>Liliopsida</taxon>
        <taxon>Araceae</taxon>
        <taxon>Aroideae</taxon>
        <taxon>Colocasieae</taxon>
        <taxon>Colocasia</taxon>
    </lineage>
</organism>
<dbReference type="AlphaFoldDB" id="A0A843VLG1"/>
<sequence>MTEQAGRSRQGALCRDGLVNAAYRAVAFTGSVPEYNMERTGHWIAVQNCLILTHGASKIENKLHNA</sequence>
<accession>A0A843VLG1</accession>
<protein>
    <submittedName>
        <fullName evidence="1">Uncharacterized protein</fullName>
    </submittedName>
</protein>
<dbReference type="EMBL" id="NMUH01002038">
    <property type="protein sequence ID" value="MQL97358.1"/>
    <property type="molecule type" value="Genomic_DNA"/>
</dbReference>
<reference evidence="1" key="1">
    <citation type="submission" date="2017-07" db="EMBL/GenBank/DDBJ databases">
        <title>Taro Niue Genome Assembly and Annotation.</title>
        <authorList>
            <person name="Atibalentja N."/>
            <person name="Keating K."/>
            <person name="Fields C.J."/>
        </authorList>
    </citation>
    <scope>NUCLEOTIDE SEQUENCE</scope>
    <source>
        <strain evidence="1">Niue_2</strain>
        <tissue evidence="1">Leaf</tissue>
    </source>
</reference>
<evidence type="ECO:0000313" key="2">
    <source>
        <dbReference type="Proteomes" id="UP000652761"/>
    </source>
</evidence>
<dbReference type="Proteomes" id="UP000652761">
    <property type="component" value="Unassembled WGS sequence"/>
</dbReference>
<comment type="caution">
    <text evidence="1">The sequence shown here is derived from an EMBL/GenBank/DDBJ whole genome shotgun (WGS) entry which is preliminary data.</text>
</comment>
<name>A0A843VLG1_COLES</name>
<evidence type="ECO:0000313" key="1">
    <source>
        <dbReference type="EMBL" id="MQL97358.1"/>
    </source>
</evidence>
<proteinExistence type="predicted"/>
<keyword evidence="2" id="KW-1185">Reference proteome</keyword>
<gene>
    <name evidence="1" type="ORF">Taro_030052</name>
</gene>